<dbReference type="Proteomes" id="UP000054632">
    <property type="component" value="Unassembled WGS sequence"/>
</dbReference>
<keyword evidence="4" id="KW-1185">Reference proteome</keyword>
<protein>
    <submittedName>
        <fullName evidence="2">Uncharacterized protein</fullName>
    </submittedName>
</protein>
<dbReference type="AlphaFoldDB" id="A0A0V1FRF1"/>
<name>A0A0V1FRF1_TRIPS</name>
<evidence type="ECO:0000313" key="2">
    <source>
        <dbReference type="EMBL" id="KRY88600.1"/>
    </source>
</evidence>
<dbReference type="EMBL" id="JYDT01000040">
    <property type="protein sequence ID" value="KRY88600.1"/>
    <property type="molecule type" value="Genomic_DNA"/>
</dbReference>
<proteinExistence type="predicted"/>
<dbReference type="EMBL" id="JYDR01000019">
    <property type="protein sequence ID" value="KRY75199.1"/>
    <property type="molecule type" value="Genomic_DNA"/>
</dbReference>
<accession>A0A0V1FRF1</accession>
<gene>
    <name evidence="1" type="ORF">T4A_9970</name>
    <name evidence="2" type="ORF">T4D_12059</name>
</gene>
<evidence type="ECO:0000313" key="4">
    <source>
        <dbReference type="Proteomes" id="UP000054995"/>
    </source>
</evidence>
<evidence type="ECO:0000313" key="1">
    <source>
        <dbReference type="EMBL" id="KRY75199.1"/>
    </source>
</evidence>
<organism evidence="2 4">
    <name type="scientific">Trichinella pseudospiralis</name>
    <name type="common">Parasitic roundworm</name>
    <dbReference type="NCBI Taxonomy" id="6337"/>
    <lineage>
        <taxon>Eukaryota</taxon>
        <taxon>Metazoa</taxon>
        <taxon>Ecdysozoa</taxon>
        <taxon>Nematoda</taxon>
        <taxon>Enoplea</taxon>
        <taxon>Dorylaimia</taxon>
        <taxon>Trichinellida</taxon>
        <taxon>Trichinellidae</taxon>
        <taxon>Trichinella</taxon>
    </lineage>
</organism>
<sequence length="67" mass="6987">MLITATGNVGFGCFIGTRSIFDDTVEEVEVLDVVTVVEENDEPPRMSRQRDRGGCCGCGCGGGGIGC</sequence>
<reference evidence="3 4" key="1">
    <citation type="submission" date="2015-01" db="EMBL/GenBank/DDBJ databases">
        <title>Evolution of Trichinella species and genotypes.</title>
        <authorList>
            <person name="Korhonen P.K."/>
            <person name="Edoardo P."/>
            <person name="Giuseppe L.R."/>
            <person name="Gasser R.B."/>
        </authorList>
    </citation>
    <scope>NUCLEOTIDE SEQUENCE [LARGE SCALE GENOMIC DNA]</scope>
    <source>
        <strain evidence="1">ISS13</strain>
        <strain evidence="2">ISS470</strain>
    </source>
</reference>
<comment type="caution">
    <text evidence="2">The sequence shown here is derived from an EMBL/GenBank/DDBJ whole genome shotgun (WGS) entry which is preliminary data.</text>
</comment>
<evidence type="ECO:0000313" key="3">
    <source>
        <dbReference type="Proteomes" id="UP000054632"/>
    </source>
</evidence>
<dbReference type="Proteomes" id="UP000054995">
    <property type="component" value="Unassembled WGS sequence"/>
</dbReference>